<dbReference type="Gene3D" id="2.30.30.190">
    <property type="entry name" value="CAP Gly-rich-like domain"/>
    <property type="match status" value="1"/>
</dbReference>
<evidence type="ECO:0000256" key="2">
    <source>
        <dbReference type="ARBA" id="ARBA00022490"/>
    </source>
</evidence>
<gene>
    <name evidence="5" type="ORF">PACLA_8A060527</name>
</gene>
<proteinExistence type="inferred from homology"/>
<dbReference type="GO" id="GO:0035371">
    <property type="term" value="C:microtubule plus-end"/>
    <property type="evidence" value="ECO:0007669"/>
    <property type="project" value="TreeGrafter"/>
</dbReference>
<sequence>MLSLQISSSLRDVVSEKRFQKDLTIESLKGKLEIITGGTASMMDLEVYNEQSKLICKLDNDSALLGSYPLEDNMRLHVINTDPSKVLGVFDDVSKVEKFELDQSEYEKKTDTVLAFKKRNKLGRFGDTDPEAQKKKEEEQQKEEEKANTITIGSRCLVTRSGVPARKGAVRFVGNTEFAAGWWIGVQYDEPFGKNDGSVSGKRYFECPPKYGAFVKPSCVETGDFPEDDFDDEM</sequence>
<dbReference type="PROSITE" id="PS00845">
    <property type="entry name" value="CAP_GLY_1"/>
    <property type="match status" value="1"/>
</dbReference>
<dbReference type="PANTHER" id="PTHR18916:SF85">
    <property type="entry name" value="TUBULIN-FOLDING COFACTOR B"/>
    <property type="match status" value="1"/>
</dbReference>
<accession>A0A7D9I3J6</accession>
<dbReference type="Gene3D" id="3.10.20.90">
    <property type="entry name" value="Phosphatidylinositol 3-kinase Catalytic Subunit, Chain A, domain 1"/>
    <property type="match status" value="1"/>
</dbReference>
<keyword evidence="3" id="KW-0143">Chaperone</keyword>
<protein>
    <submittedName>
        <fullName evidence="5">Tubulin-folding cofactor B-like</fullName>
    </submittedName>
</protein>
<dbReference type="SUPFAM" id="SSF74924">
    <property type="entry name" value="Cap-Gly domain"/>
    <property type="match status" value="1"/>
</dbReference>
<dbReference type="Pfam" id="PF01302">
    <property type="entry name" value="CAP_GLY"/>
    <property type="match status" value="1"/>
</dbReference>
<dbReference type="GO" id="GO:0007021">
    <property type="term" value="P:tubulin complex assembly"/>
    <property type="evidence" value="ECO:0007669"/>
    <property type="project" value="InterPro"/>
</dbReference>
<dbReference type="FunFam" id="2.30.30.190:FF:000013">
    <property type="entry name" value="Tubulin-folding cofactor B"/>
    <property type="match status" value="1"/>
</dbReference>
<dbReference type="GO" id="GO:0031122">
    <property type="term" value="P:cytoplasmic microtubule organization"/>
    <property type="evidence" value="ECO:0007669"/>
    <property type="project" value="TreeGrafter"/>
</dbReference>
<dbReference type="InterPro" id="IPR036859">
    <property type="entry name" value="CAP-Gly_dom_sf"/>
</dbReference>
<evidence type="ECO:0000256" key="1">
    <source>
        <dbReference type="ARBA" id="ARBA00004496"/>
    </source>
</evidence>
<dbReference type="Proteomes" id="UP001152795">
    <property type="component" value="Unassembled WGS sequence"/>
</dbReference>
<dbReference type="CDD" id="cd01789">
    <property type="entry name" value="Ubl_TBCB"/>
    <property type="match status" value="1"/>
</dbReference>
<keyword evidence="2" id="KW-0963">Cytoplasm</keyword>
<reference evidence="5" key="1">
    <citation type="submission" date="2020-04" db="EMBL/GenBank/DDBJ databases">
        <authorList>
            <person name="Alioto T."/>
            <person name="Alioto T."/>
            <person name="Gomez Garrido J."/>
        </authorList>
    </citation>
    <scope>NUCLEOTIDE SEQUENCE</scope>
    <source>
        <strain evidence="5">A484AB</strain>
    </source>
</reference>
<dbReference type="GO" id="GO:0005634">
    <property type="term" value="C:nucleus"/>
    <property type="evidence" value="ECO:0007669"/>
    <property type="project" value="TreeGrafter"/>
</dbReference>
<dbReference type="PANTHER" id="PTHR18916">
    <property type="entry name" value="DYNACTIN 1-RELATED MICROTUBULE-BINDING"/>
    <property type="match status" value="1"/>
</dbReference>
<dbReference type="GO" id="GO:0007023">
    <property type="term" value="P:post-chaperonin tubulin folding pathway"/>
    <property type="evidence" value="ECO:0007669"/>
    <property type="project" value="InterPro"/>
</dbReference>
<dbReference type="EMBL" id="CACRXK020002712">
    <property type="protein sequence ID" value="CAB3995703.1"/>
    <property type="molecule type" value="Genomic_DNA"/>
</dbReference>
<dbReference type="GO" id="GO:0005938">
    <property type="term" value="C:cell cortex"/>
    <property type="evidence" value="ECO:0007669"/>
    <property type="project" value="TreeGrafter"/>
</dbReference>
<comment type="similarity">
    <text evidence="4">Belongs to the TBCB family.</text>
</comment>
<dbReference type="InterPro" id="IPR045172">
    <property type="entry name" value="TBCB_Ubl"/>
</dbReference>
<dbReference type="AlphaFoldDB" id="A0A7D9I3J6"/>
<dbReference type="Pfam" id="PF14560">
    <property type="entry name" value="Ubiquitin_2"/>
    <property type="match status" value="1"/>
</dbReference>
<dbReference type="InterPro" id="IPR000626">
    <property type="entry name" value="Ubiquitin-like_dom"/>
</dbReference>
<dbReference type="SMART" id="SM01052">
    <property type="entry name" value="CAP_GLY"/>
    <property type="match status" value="1"/>
</dbReference>
<evidence type="ECO:0000313" key="6">
    <source>
        <dbReference type="Proteomes" id="UP001152795"/>
    </source>
</evidence>
<keyword evidence="6" id="KW-1185">Reference proteome</keyword>
<organism evidence="5 6">
    <name type="scientific">Paramuricea clavata</name>
    <name type="common">Red gorgonian</name>
    <name type="synonym">Violescent sea-whip</name>
    <dbReference type="NCBI Taxonomy" id="317549"/>
    <lineage>
        <taxon>Eukaryota</taxon>
        <taxon>Metazoa</taxon>
        <taxon>Cnidaria</taxon>
        <taxon>Anthozoa</taxon>
        <taxon>Octocorallia</taxon>
        <taxon>Malacalcyonacea</taxon>
        <taxon>Plexauridae</taxon>
        <taxon>Paramuricea</taxon>
    </lineage>
</organism>
<comment type="subcellular location">
    <subcellularLocation>
        <location evidence="1">Cytoplasm</location>
    </subcellularLocation>
</comment>
<dbReference type="InterPro" id="IPR000938">
    <property type="entry name" value="CAP-Gly_domain"/>
</dbReference>
<dbReference type="InterPro" id="IPR029071">
    <property type="entry name" value="Ubiquitin-like_domsf"/>
</dbReference>
<evidence type="ECO:0000313" key="5">
    <source>
        <dbReference type="EMBL" id="CAB3995703.1"/>
    </source>
</evidence>
<dbReference type="GO" id="GO:0051010">
    <property type="term" value="F:microtubule plus-end binding"/>
    <property type="evidence" value="ECO:0007669"/>
    <property type="project" value="TreeGrafter"/>
</dbReference>
<dbReference type="PROSITE" id="PS50245">
    <property type="entry name" value="CAP_GLY_2"/>
    <property type="match status" value="1"/>
</dbReference>
<evidence type="ECO:0000256" key="4">
    <source>
        <dbReference type="ARBA" id="ARBA00025779"/>
    </source>
</evidence>
<evidence type="ECO:0000256" key="3">
    <source>
        <dbReference type="ARBA" id="ARBA00023186"/>
    </source>
</evidence>
<comment type="caution">
    <text evidence="5">The sequence shown here is derived from an EMBL/GenBank/DDBJ whole genome shotgun (WGS) entry which is preliminary data.</text>
</comment>
<dbReference type="GO" id="GO:0005829">
    <property type="term" value="C:cytosol"/>
    <property type="evidence" value="ECO:0007669"/>
    <property type="project" value="UniProtKB-ARBA"/>
</dbReference>
<dbReference type="GO" id="GO:0043014">
    <property type="term" value="F:alpha-tubulin binding"/>
    <property type="evidence" value="ECO:0007669"/>
    <property type="project" value="InterPro"/>
</dbReference>
<dbReference type="OrthoDB" id="5295208at2759"/>
<dbReference type="SUPFAM" id="SSF54236">
    <property type="entry name" value="Ubiquitin-like"/>
    <property type="match status" value="1"/>
</dbReference>
<name>A0A7D9I3J6_PARCT</name>